<dbReference type="InterPro" id="IPR007867">
    <property type="entry name" value="GMC_OxRtase_C"/>
</dbReference>
<dbReference type="InterPro" id="IPR036188">
    <property type="entry name" value="FAD/NAD-bd_sf"/>
</dbReference>
<gene>
    <name evidence="3" type="ORF">MHI_LOCUS971956</name>
</gene>
<dbReference type="GO" id="GO:0016614">
    <property type="term" value="F:oxidoreductase activity, acting on CH-OH group of donors"/>
    <property type="evidence" value="ECO:0007669"/>
    <property type="project" value="InterPro"/>
</dbReference>
<dbReference type="Gene3D" id="3.50.50.60">
    <property type="entry name" value="FAD/NAD(P)-binding domain"/>
    <property type="match status" value="1"/>
</dbReference>
<evidence type="ECO:0000313" key="3">
    <source>
        <dbReference type="EMBL" id="CAD1480933.1"/>
    </source>
</evidence>
<evidence type="ECO:0000313" key="4">
    <source>
        <dbReference type="Proteomes" id="UP000752696"/>
    </source>
</evidence>
<comment type="caution">
    <text evidence="3">The sequence shown here is derived from an EMBL/GenBank/DDBJ whole genome shotgun (WGS) entry which is preliminary data.</text>
</comment>
<reference evidence="3" key="1">
    <citation type="submission" date="2020-07" db="EMBL/GenBank/DDBJ databases">
        <authorList>
            <person name="Nazaruddin N."/>
        </authorList>
    </citation>
    <scope>NUCLEOTIDE SEQUENCE</scope>
</reference>
<accession>A0A6V7HIZ1</accession>
<keyword evidence="4" id="KW-1185">Reference proteome</keyword>
<dbReference type="AlphaFoldDB" id="A0A6V7HIZ1"/>
<feature type="domain" description="Glucose-methanol-choline oxidoreductase C-terminal" evidence="2">
    <location>
        <begin position="7"/>
        <end position="90"/>
    </location>
</feature>
<dbReference type="PANTHER" id="PTHR11552:SF227">
    <property type="entry name" value="GLUCOSE DEHYDROGENASE [FAD, QUINONE]-LIKE PROTEIN"/>
    <property type="match status" value="1"/>
</dbReference>
<comment type="similarity">
    <text evidence="1">Belongs to the GMC oxidoreductase family.</text>
</comment>
<dbReference type="OrthoDB" id="269227at2759"/>
<dbReference type="GO" id="GO:0050660">
    <property type="term" value="F:flavin adenine dinucleotide binding"/>
    <property type="evidence" value="ECO:0007669"/>
    <property type="project" value="InterPro"/>
</dbReference>
<evidence type="ECO:0000259" key="2">
    <source>
        <dbReference type="Pfam" id="PF05199"/>
    </source>
</evidence>
<sequence length="103" mass="12183">MLMESVEAVLKLYDTEYEQFKTNNFSLIDKHFSELLEMCDVHYTLYHAGGTCKIGPKSNPEALIDERLKIYGIDDLRIVDVSIILRIVKGEYERIYYYDHREI</sequence>
<dbReference type="PANTHER" id="PTHR11552">
    <property type="entry name" value="GLUCOSE-METHANOL-CHOLINE GMC OXIDOREDUCTASE"/>
    <property type="match status" value="1"/>
</dbReference>
<protein>
    <recommendedName>
        <fullName evidence="2">Glucose-methanol-choline oxidoreductase C-terminal domain-containing protein</fullName>
    </recommendedName>
</protein>
<name>A0A6V7HIZ1_9HYME</name>
<proteinExistence type="inferred from homology"/>
<dbReference type="InterPro" id="IPR012132">
    <property type="entry name" value="GMC_OxRdtase"/>
</dbReference>
<dbReference type="EMBL" id="CAJDYZ010013161">
    <property type="protein sequence ID" value="CAD1480933.1"/>
    <property type="molecule type" value="Genomic_DNA"/>
</dbReference>
<evidence type="ECO:0000256" key="1">
    <source>
        <dbReference type="ARBA" id="ARBA00010790"/>
    </source>
</evidence>
<dbReference type="Pfam" id="PF05199">
    <property type="entry name" value="GMC_oxred_C"/>
    <property type="match status" value="1"/>
</dbReference>
<organism evidence="3 4">
    <name type="scientific">Heterotrigona itama</name>
    <dbReference type="NCBI Taxonomy" id="395501"/>
    <lineage>
        <taxon>Eukaryota</taxon>
        <taxon>Metazoa</taxon>
        <taxon>Ecdysozoa</taxon>
        <taxon>Arthropoda</taxon>
        <taxon>Hexapoda</taxon>
        <taxon>Insecta</taxon>
        <taxon>Pterygota</taxon>
        <taxon>Neoptera</taxon>
        <taxon>Endopterygota</taxon>
        <taxon>Hymenoptera</taxon>
        <taxon>Apocrita</taxon>
        <taxon>Aculeata</taxon>
        <taxon>Apoidea</taxon>
        <taxon>Anthophila</taxon>
        <taxon>Apidae</taxon>
        <taxon>Heterotrigona</taxon>
    </lineage>
</organism>
<dbReference type="Proteomes" id="UP000752696">
    <property type="component" value="Unassembled WGS sequence"/>
</dbReference>
<dbReference type="SUPFAM" id="SSF51905">
    <property type="entry name" value="FAD/NAD(P)-binding domain"/>
    <property type="match status" value="1"/>
</dbReference>